<accession>A0A1H4KJ83</accession>
<keyword evidence="2" id="KW-1185">Reference proteome</keyword>
<gene>
    <name evidence="1" type="ORF">SAMN04489745_0672</name>
</gene>
<organism evidence="1 2">
    <name type="scientific">Arthrobacter woluwensis</name>
    <dbReference type="NCBI Taxonomy" id="156980"/>
    <lineage>
        <taxon>Bacteria</taxon>
        <taxon>Bacillati</taxon>
        <taxon>Actinomycetota</taxon>
        <taxon>Actinomycetes</taxon>
        <taxon>Micrococcales</taxon>
        <taxon>Micrococcaceae</taxon>
        <taxon>Arthrobacter</taxon>
    </lineage>
</organism>
<reference evidence="1 2" key="1">
    <citation type="submission" date="2016-10" db="EMBL/GenBank/DDBJ databases">
        <authorList>
            <person name="de Groot N.N."/>
        </authorList>
    </citation>
    <scope>NUCLEOTIDE SEQUENCE [LARGE SCALE GENOMIC DNA]</scope>
    <source>
        <strain evidence="1 2">DSM 10495</strain>
    </source>
</reference>
<name>A0A1H4KJ83_9MICC</name>
<dbReference type="RefSeq" id="WP_139244631.1">
    <property type="nucleotide sequence ID" value="NZ_FNSN01000003.1"/>
</dbReference>
<dbReference type="AlphaFoldDB" id="A0A1H4KJ83"/>
<evidence type="ECO:0000313" key="2">
    <source>
        <dbReference type="Proteomes" id="UP000182652"/>
    </source>
</evidence>
<dbReference type="STRING" id="156980.SAMN04489745_0672"/>
<evidence type="ECO:0000313" key="1">
    <source>
        <dbReference type="EMBL" id="SEB58537.1"/>
    </source>
</evidence>
<sequence length="70" mass="7569">MHNVVMHPFFARRVLQRRSGTPSSVINPAVIARFSPNDHAGMPVSPGRIADGVADATIDRSQAVSFGRKL</sequence>
<dbReference type="EMBL" id="FNSN01000003">
    <property type="protein sequence ID" value="SEB58537.1"/>
    <property type="molecule type" value="Genomic_DNA"/>
</dbReference>
<proteinExistence type="predicted"/>
<protein>
    <submittedName>
        <fullName evidence="1">Uncharacterized protein</fullName>
    </submittedName>
</protein>
<dbReference type="Proteomes" id="UP000182652">
    <property type="component" value="Unassembled WGS sequence"/>
</dbReference>